<comment type="caution">
    <text evidence="3">The sequence shown here is derived from an EMBL/GenBank/DDBJ whole genome shotgun (WGS) entry which is preliminary data.</text>
</comment>
<protein>
    <recommendedName>
        <fullName evidence="2">DUF4220 domain-containing protein</fullName>
    </recommendedName>
</protein>
<organism evidence="3 4">
    <name type="scientific">Flemingia macrophylla</name>
    <dbReference type="NCBI Taxonomy" id="520843"/>
    <lineage>
        <taxon>Eukaryota</taxon>
        <taxon>Viridiplantae</taxon>
        <taxon>Streptophyta</taxon>
        <taxon>Embryophyta</taxon>
        <taxon>Tracheophyta</taxon>
        <taxon>Spermatophyta</taxon>
        <taxon>Magnoliopsida</taxon>
        <taxon>eudicotyledons</taxon>
        <taxon>Gunneridae</taxon>
        <taxon>Pentapetalae</taxon>
        <taxon>rosids</taxon>
        <taxon>fabids</taxon>
        <taxon>Fabales</taxon>
        <taxon>Fabaceae</taxon>
        <taxon>Papilionoideae</taxon>
        <taxon>50 kb inversion clade</taxon>
        <taxon>NPAAA clade</taxon>
        <taxon>indigoferoid/millettioid clade</taxon>
        <taxon>Phaseoleae</taxon>
        <taxon>Flemingia</taxon>
    </lineage>
</organism>
<dbReference type="Pfam" id="PF04578">
    <property type="entry name" value="DUF594"/>
    <property type="match status" value="1"/>
</dbReference>
<dbReference type="Proteomes" id="UP001603857">
    <property type="component" value="Unassembled WGS sequence"/>
</dbReference>
<keyword evidence="1" id="KW-0472">Membrane</keyword>
<keyword evidence="4" id="KW-1185">Reference proteome</keyword>
<dbReference type="EMBL" id="JBGMDY010000010">
    <property type="protein sequence ID" value="KAL2320016.1"/>
    <property type="molecule type" value="Genomic_DNA"/>
</dbReference>
<evidence type="ECO:0000256" key="1">
    <source>
        <dbReference type="SAM" id="Phobius"/>
    </source>
</evidence>
<proteinExistence type="predicted"/>
<feature type="domain" description="DUF4220" evidence="2">
    <location>
        <begin position="27"/>
        <end position="113"/>
    </location>
</feature>
<evidence type="ECO:0000313" key="3">
    <source>
        <dbReference type="EMBL" id="KAL2320016.1"/>
    </source>
</evidence>
<accession>A0ABD1L969</accession>
<dbReference type="Pfam" id="PF13968">
    <property type="entry name" value="DUF4220"/>
    <property type="match status" value="1"/>
</dbReference>
<keyword evidence="1" id="KW-1133">Transmembrane helix</keyword>
<feature type="transmembrane region" description="Helical" evidence="1">
    <location>
        <begin position="83"/>
        <end position="104"/>
    </location>
</feature>
<feature type="transmembrane region" description="Helical" evidence="1">
    <location>
        <begin position="111"/>
        <end position="134"/>
    </location>
</feature>
<reference evidence="3 4" key="1">
    <citation type="submission" date="2024-08" db="EMBL/GenBank/DDBJ databases">
        <title>Insights into the chromosomal genome structure of Flemingia macrophylla.</title>
        <authorList>
            <person name="Ding Y."/>
            <person name="Zhao Y."/>
            <person name="Bi W."/>
            <person name="Wu M."/>
            <person name="Zhao G."/>
            <person name="Gong Y."/>
            <person name="Li W."/>
            <person name="Zhang P."/>
        </authorList>
    </citation>
    <scope>NUCLEOTIDE SEQUENCE [LARGE SCALE GENOMIC DNA]</scope>
    <source>
        <strain evidence="3">DYQJB</strain>
        <tissue evidence="3">Leaf</tissue>
    </source>
</reference>
<gene>
    <name evidence="3" type="ORF">Fmac_028985</name>
</gene>
<sequence length="431" mass="49791">MVSSPSDIIKDRENFKNTNLSEWIIKVDSELKLMYDVFYTKAFANYGISGLTSRFISLTTTINVLVFYAKLSVKREYQDLDHIITYLLLIGSLLAEIFALLLVVSSEWTCMYITLNVVGIFRWFLSFVSLFRFLCVFISDDVVQLLYNPPQYITRNEVFPADQFLMRQANFLNMISNKRLNIKGNFFLANKLEELTSVGEYCVSSNLRKVIFESLRDKSNEGTRSNPSSSLGYRNLLLGKNDPIFASVLELHRTIITWHIATDLFYYCDDDSSSELDERKNCKVMSDYMFYLLVKQRQMLPVGAGLITLRDTVIEAKDNIAVPQDNLAEVSRKLFKYGTTKTIHEVSEMENTSVLFHACAVAKLLIDRKLTWKFVEDLWIEVMNYASAQCRVDRHAHQLREGPEFLSHVWLLQAHLGLLEQFQIIPRQASV</sequence>
<keyword evidence="1" id="KW-0812">Transmembrane</keyword>
<dbReference type="AlphaFoldDB" id="A0ABD1L969"/>
<dbReference type="PANTHER" id="PTHR31325">
    <property type="entry name" value="OS01G0798800 PROTEIN-RELATED"/>
    <property type="match status" value="1"/>
</dbReference>
<feature type="transmembrane region" description="Helical" evidence="1">
    <location>
        <begin position="51"/>
        <end position="71"/>
    </location>
</feature>
<name>A0ABD1L969_9FABA</name>
<evidence type="ECO:0000313" key="4">
    <source>
        <dbReference type="Proteomes" id="UP001603857"/>
    </source>
</evidence>
<dbReference type="InterPro" id="IPR007658">
    <property type="entry name" value="DUF594"/>
</dbReference>
<evidence type="ECO:0000259" key="2">
    <source>
        <dbReference type="Pfam" id="PF13968"/>
    </source>
</evidence>
<dbReference type="InterPro" id="IPR025315">
    <property type="entry name" value="DUF4220"/>
</dbReference>